<sequence>MTTPSGNLYKFMSILGLLLFFSCVLLPAIFLELNIRETNQVRRNLVQMGQERESLINRIKIYEEELAANDSLAATPEFMEMRKELERCRAEIDLRTKQLNLEKDLYDEQQLRERSIHPVMLGALVISALLLVAGMLGWYFRVQRPLNRLIRRELRRENPPGT</sequence>
<keyword evidence="1" id="KW-0472">Membrane</keyword>
<name>A0AA41YD61_9BACT</name>
<accession>A0AA41YD61</accession>
<evidence type="ECO:0000313" key="2">
    <source>
        <dbReference type="EMBL" id="MCW0484405.1"/>
    </source>
</evidence>
<dbReference type="EMBL" id="JAPAAF010000036">
    <property type="protein sequence ID" value="MCW0484405.1"/>
    <property type="molecule type" value="Genomic_DNA"/>
</dbReference>
<keyword evidence="1" id="KW-1133">Transmembrane helix</keyword>
<comment type="caution">
    <text evidence="2">The sequence shown here is derived from an EMBL/GenBank/DDBJ whole genome shotgun (WGS) entry which is preliminary data.</text>
</comment>
<dbReference type="RefSeq" id="WP_282592998.1">
    <property type="nucleotide sequence ID" value="NZ_JAPAAF010000036.1"/>
</dbReference>
<proteinExistence type="predicted"/>
<keyword evidence="1" id="KW-0812">Transmembrane</keyword>
<gene>
    <name evidence="2" type="ORF">N2K84_16825</name>
</gene>
<protein>
    <submittedName>
        <fullName evidence="2">Uncharacterized protein</fullName>
    </submittedName>
</protein>
<reference evidence="2" key="1">
    <citation type="submission" date="2022-10" db="EMBL/GenBank/DDBJ databases">
        <title>Gaoshiqiia sediminis gen. nov., sp. nov., isolated from coastal sediment.</title>
        <authorList>
            <person name="Yu W.X."/>
            <person name="Mu D.S."/>
            <person name="Du J.Z."/>
            <person name="Liang Y.Q."/>
        </authorList>
    </citation>
    <scope>NUCLEOTIDE SEQUENCE</scope>
    <source>
        <strain evidence="2">A06</strain>
    </source>
</reference>
<evidence type="ECO:0000313" key="3">
    <source>
        <dbReference type="Proteomes" id="UP001163821"/>
    </source>
</evidence>
<organism evidence="2 3">
    <name type="scientific">Gaoshiqia sediminis</name>
    <dbReference type="NCBI Taxonomy" id="2986998"/>
    <lineage>
        <taxon>Bacteria</taxon>
        <taxon>Pseudomonadati</taxon>
        <taxon>Bacteroidota</taxon>
        <taxon>Bacteroidia</taxon>
        <taxon>Marinilabiliales</taxon>
        <taxon>Prolixibacteraceae</taxon>
        <taxon>Gaoshiqia</taxon>
    </lineage>
</organism>
<evidence type="ECO:0000256" key="1">
    <source>
        <dbReference type="SAM" id="Phobius"/>
    </source>
</evidence>
<feature type="transmembrane region" description="Helical" evidence="1">
    <location>
        <begin position="119"/>
        <end position="140"/>
    </location>
</feature>
<dbReference type="Proteomes" id="UP001163821">
    <property type="component" value="Unassembled WGS sequence"/>
</dbReference>
<feature type="transmembrane region" description="Helical" evidence="1">
    <location>
        <begin position="12"/>
        <end position="33"/>
    </location>
</feature>
<dbReference type="AlphaFoldDB" id="A0AA41YD61"/>
<keyword evidence="3" id="KW-1185">Reference proteome</keyword>